<keyword evidence="6" id="KW-1185">Reference proteome</keyword>
<dbReference type="RefSeq" id="WP_184084448.1">
    <property type="nucleotide sequence ID" value="NZ_JACHEK010000001.1"/>
</dbReference>
<dbReference type="Pfam" id="PF02621">
    <property type="entry name" value="VitK2_biosynth"/>
    <property type="match status" value="1"/>
</dbReference>
<comment type="function">
    <text evidence="4">Catalyzes the dehydration of chorismate into 3-[(1-carboxyvinyl)oxy]benzoate, a step in the biosynthesis of menaquinone (MK, vitamin K2).</text>
</comment>
<proteinExistence type="inferred from homology"/>
<dbReference type="SUPFAM" id="SSF53850">
    <property type="entry name" value="Periplasmic binding protein-like II"/>
    <property type="match status" value="1"/>
</dbReference>
<dbReference type="EMBL" id="JACHEK010000001">
    <property type="protein sequence ID" value="MBB6142165.1"/>
    <property type="molecule type" value="Genomic_DNA"/>
</dbReference>
<comment type="similarity">
    <text evidence="4">Belongs to the MqnA/MqnD family. MqnA subfamily.</text>
</comment>
<name>A0A841JP09_9BACT</name>
<evidence type="ECO:0000256" key="2">
    <source>
        <dbReference type="ARBA" id="ARBA00022428"/>
    </source>
</evidence>
<sequence length="307" mass="34009">MIRSAVTEEWRAGLLHWLVNTASRKLVIAAIDFVNPAPLMWDFEHEPRKSELAQRYTILSSTPAECARRLQSGAADIGLVPVAAYALASGQRIIPGCTVASLDIIRSILLVVRAGDGVTGVKSVALDTASLTSATYTRILFDKRWKIFPEFLPHAADLDAMLAKADAALLIGDPALLALEDREKREARTGERLEYLDLSHEWRSWTGTPWISAFWSVRDEAFSPETVTAAQVVEDFQHSRDNGLVHTEDLVSEWSARIAVPAATLRTYLTRNVHYVLDDACLDGLNLFYRYAAECGALPAVQTLKFL</sequence>
<comment type="pathway">
    <text evidence="1 4">Quinol/quinone metabolism; menaquinone biosynthesis.</text>
</comment>
<dbReference type="CDD" id="cd13634">
    <property type="entry name" value="PBP2_Sco4506"/>
    <property type="match status" value="1"/>
</dbReference>
<dbReference type="HAMAP" id="MF_00995">
    <property type="entry name" value="MqnA"/>
    <property type="match status" value="1"/>
</dbReference>
<evidence type="ECO:0000313" key="6">
    <source>
        <dbReference type="Proteomes" id="UP000538666"/>
    </source>
</evidence>
<evidence type="ECO:0000256" key="1">
    <source>
        <dbReference type="ARBA" id="ARBA00004863"/>
    </source>
</evidence>
<dbReference type="GO" id="GO:0009234">
    <property type="term" value="P:menaquinone biosynthetic process"/>
    <property type="evidence" value="ECO:0007669"/>
    <property type="project" value="UniProtKB-UniRule"/>
</dbReference>
<comment type="catalytic activity">
    <reaction evidence="4">
        <text>chorismate = 3-[(1-carboxyvinyl)-oxy]benzoate + H2O</text>
        <dbReference type="Rhea" id="RHEA:40051"/>
        <dbReference type="ChEBI" id="CHEBI:15377"/>
        <dbReference type="ChEBI" id="CHEBI:29748"/>
        <dbReference type="ChEBI" id="CHEBI:76981"/>
        <dbReference type="EC" id="4.2.1.151"/>
    </reaction>
</comment>
<dbReference type="Proteomes" id="UP000538666">
    <property type="component" value="Unassembled WGS sequence"/>
</dbReference>
<gene>
    <name evidence="4" type="primary">mqnA</name>
    <name evidence="5" type="ORF">HNQ77_000103</name>
</gene>
<dbReference type="EC" id="4.2.1.151" evidence="4"/>
<comment type="caution">
    <text evidence="5">The sequence shown here is derived from an EMBL/GenBank/DDBJ whole genome shotgun (WGS) entry which is preliminary data.</text>
</comment>
<protein>
    <recommendedName>
        <fullName evidence="4">Chorismate dehydratase</fullName>
        <ecNumber evidence="4">4.2.1.151</ecNumber>
    </recommendedName>
    <alternativeName>
        <fullName evidence="4">Menaquinone biosynthetic enzyme MqnA</fullName>
    </alternativeName>
</protein>
<dbReference type="PANTHER" id="PTHR37690:SF1">
    <property type="entry name" value="CHORISMATE DEHYDRATASE"/>
    <property type="match status" value="1"/>
</dbReference>
<dbReference type="GO" id="GO:0016836">
    <property type="term" value="F:hydro-lyase activity"/>
    <property type="evidence" value="ECO:0007669"/>
    <property type="project" value="UniProtKB-UniRule"/>
</dbReference>
<reference evidence="5 6" key="1">
    <citation type="submission" date="2020-08" db="EMBL/GenBank/DDBJ databases">
        <title>Genomic Encyclopedia of Type Strains, Phase IV (KMG-IV): sequencing the most valuable type-strain genomes for metagenomic binning, comparative biology and taxonomic classification.</title>
        <authorList>
            <person name="Goeker M."/>
        </authorList>
    </citation>
    <scope>NUCLEOTIDE SEQUENCE [LARGE SCALE GENOMIC DNA]</scope>
    <source>
        <strain evidence="5 6">DSM 103733</strain>
    </source>
</reference>
<keyword evidence="2 4" id="KW-0474">Menaquinone biosynthesis</keyword>
<evidence type="ECO:0000313" key="5">
    <source>
        <dbReference type="EMBL" id="MBB6142165.1"/>
    </source>
</evidence>
<evidence type="ECO:0000256" key="3">
    <source>
        <dbReference type="ARBA" id="ARBA00023239"/>
    </source>
</evidence>
<dbReference type="UniPathway" id="UPA00079"/>
<dbReference type="AlphaFoldDB" id="A0A841JP09"/>
<dbReference type="InterPro" id="IPR030868">
    <property type="entry name" value="MqnA"/>
</dbReference>
<dbReference type="Gene3D" id="3.40.190.10">
    <property type="entry name" value="Periplasmic binding protein-like II"/>
    <property type="match status" value="2"/>
</dbReference>
<dbReference type="PANTHER" id="PTHR37690">
    <property type="entry name" value="CHORISMATE DEHYDRATASE"/>
    <property type="match status" value="1"/>
</dbReference>
<evidence type="ECO:0000256" key="4">
    <source>
        <dbReference type="HAMAP-Rule" id="MF_00995"/>
    </source>
</evidence>
<keyword evidence="3 4" id="KW-0456">Lyase</keyword>
<dbReference type="InterPro" id="IPR003773">
    <property type="entry name" value="Menaquinone_biosynth"/>
</dbReference>
<organism evidence="5 6">
    <name type="scientific">Silvibacterium bohemicum</name>
    <dbReference type="NCBI Taxonomy" id="1577686"/>
    <lineage>
        <taxon>Bacteria</taxon>
        <taxon>Pseudomonadati</taxon>
        <taxon>Acidobacteriota</taxon>
        <taxon>Terriglobia</taxon>
        <taxon>Terriglobales</taxon>
        <taxon>Acidobacteriaceae</taxon>
        <taxon>Silvibacterium</taxon>
    </lineage>
</organism>
<accession>A0A841JP09</accession>